<reference evidence="1 2" key="1">
    <citation type="journal article" date="2019" name="Sci. Rep.">
        <title>Orb-weaving spider Araneus ventricosus genome elucidates the spidroin gene catalogue.</title>
        <authorList>
            <person name="Kono N."/>
            <person name="Nakamura H."/>
            <person name="Ohtoshi R."/>
            <person name="Moran D.A.P."/>
            <person name="Shinohara A."/>
            <person name="Yoshida Y."/>
            <person name="Fujiwara M."/>
            <person name="Mori M."/>
            <person name="Tomita M."/>
            <person name="Arakawa K."/>
        </authorList>
    </citation>
    <scope>NUCLEOTIDE SEQUENCE [LARGE SCALE GENOMIC DNA]</scope>
</reference>
<gene>
    <name evidence="1" type="ORF">AVEN_218120_1</name>
</gene>
<sequence length="67" mass="7233">MNILAHAASNCGRGNLDPGRKTHARLKHFVIFVAAASAGLIGKRNKAHLHHHDFSIFYCSGNNAAIL</sequence>
<dbReference type="AlphaFoldDB" id="A0A4Y2I441"/>
<comment type="caution">
    <text evidence="1">The sequence shown here is derived from an EMBL/GenBank/DDBJ whole genome shotgun (WGS) entry which is preliminary data.</text>
</comment>
<organism evidence="1 2">
    <name type="scientific">Araneus ventricosus</name>
    <name type="common">Orbweaver spider</name>
    <name type="synonym">Epeira ventricosa</name>
    <dbReference type="NCBI Taxonomy" id="182803"/>
    <lineage>
        <taxon>Eukaryota</taxon>
        <taxon>Metazoa</taxon>
        <taxon>Ecdysozoa</taxon>
        <taxon>Arthropoda</taxon>
        <taxon>Chelicerata</taxon>
        <taxon>Arachnida</taxon>
        <taxon>Araneae</taxon>
        <taxon>Araneomorphae</taxon>
        <taxon>Entelegynae</taxon>
        <taxon>Araneoidea</taxon>
        <taxon>Araneidae</taxon>
        <taxon>Araneus</taxon>
    </lineage>
</organism>
<proteinExistence type="predicted"/>
<evidence type="ECO:0000313" key="1">
    <source>
        <dbReference type="EMBL" id="GBM72493.1"/>
    </source>
</evidence>
<dbReference type="EMBL" id="BGPR01002380">
    <property type="protein sequence ID" value="GBM72493.1"/>
    <property type="molecule type" value="Genomic_DNA"/>
</dbReference>
<protein>
    <submittedName>
        <fullName evidence="1">Uncharacterized protein</fullName>
    </submittedName>
</protein>
<keyword evidence="2" id="KW-1185">Reference proteome</keyword>
<evidence type="ECO:0000313" key="2">
    <source>
        <dbReference type="Proteomes" id="UP000499080"/>
    </source>
</evidence>
<dbReference type="Proteomes" id="UP000499080">
    <property type="component" value="Unassembled WGS sequence"/>
</dbReference>
<name>A0A4Y2I441_ARAVE</name>
<accession>A0A4Y2I441</accession>